<organism evidence="1 2">
    <name type="scientific">Dendrobium nobile</name>
    <name type="common">Orchid</name>
    <dbReference type="NCBI Taxonomy" id="94219"/>
    <lineage>
        <taxon>Eukaryota</taxon>
        <taxon>Viridiplantae</taxon>
        <taxon>Streptophyta</taxon>
        <taxon>Embryophyta</taxon>
        <taxon>Tracheophyta</taxon>
        <taxon>Spermatophyta</taxon>
        <taxon>Magnoliopsida</taxon>
        <taxon>Liliopsida</taxon>
        <taxon>Asparagales</taxon>
        <taxon>Orchidaceae</taxon>
        <taxon>Epidendroideae</taxon>
        <taxon>Malaxideae</taxon>
        <taxon>Dendrobiinae</taxon>
        <taxon>Dendrobium</taxon>
    </lineage>
</organism>
<protein>
    <submittedName>
        <fullName evidence="1">Uncharacterized protein</fullName>
    </submittedName>
</protein>
<dbReference type="EMBL" id="JAGYWB010000009">
    <property type="protein sequence ID" value="KAI0511333.1"/>
    <property type="molecule type" value="Genomic_DNA"/>
</dbReference>
<gene>
    <name evidence="1" type="ORF">KFK09_011962</name>
</gene>
<evidence type="ECO:0000313" key="2">
    <source>
        <dbReference type="Proteomes" id="UP000829196"/>
    </source>
</evidence>
<sequence>MCSDTRLFDQGFFFFNWITSRISIKSTLFFFSHGSYMLHVISSIMLSSRYLWYNIAGDCQQVTDLLQFKFTYTHFAMPNIKDGLKNFRQPMLGLYLFMLEVGGILGS</sequence>
<reference evidence="1" key="1">
    <citation type="journal article" date="2022" name="Front. Genet.">
        <title>Chromosome-Scale Assembly of the Dendrobium nobile Genome Provides Insights Into the Molecular Mechanism of the Biosynthesis of the Medicinal Active Ingredient of Dendrobium.</title>
        <authorList>
            <person name="Xu Q."/>
            <person name="Niu S.-C."/>
            <person name="Li K.-L."/>
            <person name="Zheng P.-J."/>
            <person name="Zhang X.-J."/>
            <person name="Jia Y."/>
            <person name="Liu Y."/>
            <person name="Niu Y.-X."/>
            <person name="Yu L.-H."/>
            <person name="Chen D.-F."/>
            <person name="Zhang G.-Q."/>
        </authorList>
    </citation>
    <scope>NUCLEOTIDE SEQUENCE</scope>
    <source>
        <tissue evidence="1">Leaf</tissue>
    </source>
</reference>
<keyword evidence="2" id="KW-1185">Reference proteome</keyword>
<evidence type="ECO:0000313" key="1">
    <source>
        <dbReference type="EMBL" id="KAI0511333.1"/>
    </source>
</evidence>
<dbReference type="AlphaFoldDB" id="A0A8T3BFZ2"/>
<dbReference type="Proteomes" id="UP000829196">
    <property type="component" value="Unassembled WGS sequence"/>
</dbReference>
<name>A0A8T3BFZ2_DENNO</name>
<accession>A0A8T3BFZ2</accession>
<comment type="caution">
    <text evidence="1">The sequence shown here is derived from an EMBL/GenBank/DDBJ whole genome shotgun (WGS) entry which is preliminary data.</text>
</comment>
<proteinExistence type="predicted"/>